<evidence type="ECO:0000313" key="2">
    <source>
        <dbReference type="EMBL" id="JAP76508.1"/>
    </source>
</evidence>
<keyword evidence="1" id="KW-1133">Transmembrane helix</keyword>
<reference evidence="2" key="1">
    <citation type="journal article" date="2016" name="Ticks Tick Borne Dis.">
        <title>De novo assembly and annotation of the salivary gland transcriptome of Rhipicephalus appendiculatus male and female ticks during blood feeding.</title>
        <authorList>
            <person name="de Castro M.H."/>
            <person name="de Klerk D."/>
            <person name="Pienaar R."/>
            <person name="Latif A.A."/>
            <person name="Rees D.J."/>
            <person name="Mans B.J."/>
        </authorList>
    </citation>
    <scope>NUCLEOTIDE SEQUENCE</scope>
    <source>
        <tissue evidence="2">Salivary glands</tissue>
    </source>
</reference>
<feature type="transmembrane region" description="Helical" evidence="1">
    <location>
        <begin position="25"/>
        <end position="43"/>
    </location>
</feature>
<keyword evidence="1" id="KW-0472">Membrane</keyword>
<evidence type="ECO:0000256" key="1">
    <source>
        <dbReference type="SAM" id="Phobius"/>
    </source>
</evidence>
<accession>A0A131YD85</accession>
<dbReference type="AlphaFoldDB" id="A0A131YD85"/>
<dbReference type="EMBL" id="GEDV01012049">
    <property type="protein sequence ID" value="JAP76508.1"/>
    <property type="molecule type" value="Transcribed_RNA"/>
</dbReference>
<name>A0A131YD85_RHIAP</name>
<organism evidence="2">
    <name type="scientific">Rhipicephalus appendiculatus</name>
    <name type="common">Brown ear tick</name>
    <dbReference type="NCBI Taxonomy" id="34631"/>
    <lineage>
        <taxon>Eukaryota</taxon>
        <taxon>Metazoa</taxon>
        <taxon>Ecdysozoa</taxon>
        <taxon>Arthropoda</taxon>
        <taxon>Chelicerata</taxon>
        <taxon>Arachnida</taxon>
        <taxon>Acari</taxon>
        <taxon>Parasitiformes</taxon>
        <taxon>Ixodida</taxon>
        <taxon>Ixodoidea</taxon>
        <taxon>Ixodidae</taxon>
        <taxon>Rhipicephalinae</taxon>
        <taxon>Rhipicephalus</taxon>
        <taxon>Rhipicephalus</taxon>
    </lineage>
</organism>
<proteinExistence type="predicted"/>
<protein>
    <submittedName>
        <fullName evidence="2">Uncharacterized protein</fullName>
    </submittedName>
</protein>
<sequence length="83" mass="9693">MLYFSFLCFLCRVYNCSELRRNVGAIFIFLGVACRYFLSALVFHGRGIFLAFHGSLQAPPEGGLLYTPIRREYNIHMTYFVQR</sequence>
<keyword evidence="1" id="KW-0812">Transmembrane</keyword>